<dbReference type="GO" id="GO:0004140">
    <property type="term" value="F:dephospho-CoA kinase activity"/>
    <property type="evidence" value="ECO:0007669"/>
    <property type="project" value="UniProtKB-EC"/>
</dbReference>
<comment type="caution">
    <text evidence="8">The sequence shown here is derived from an EMBL/GenBank/DDBJ whole genome shotgun (WGS) entry which is preliminary data.</text>
</comment>
<dbReference type="InterPro" id="IPR027417">
    <property type="entry name" value="P-loop_NTPase"/>
</dbReference>
<evidence type="ECO:0000256" key="6">
    <source>
        <dbReference type="ARBA" id="ARBA00022840"/>
    </source>
</evidence>
<dbReference type="EMBL" id="VSSQ01000347">
    <property type="protein sequence ID" value="MPL92078.1"/>
    <property type="molecule type" value="Genomic_DNA"/>
</dbReference>
<dbReference type="NCBIfam" id="TIGR00152">
    <property type="entry name" value="dephospho-CoA kinase"/>
    <property type="match status" value="1"/>
</dbReference>
<dbReference type="GO" id="GO:0015937">
    <property type="term" value="P:coenzyme A biosynthetic process"/>
    <property type="evidence" value="ECO:0007669"/>
    <property type="project" value="UniProtKB-KW"/>
</dbReference>
<proteinExistence type="inferred from homology"/>
<evidence type="ECO:0000256" key="4">
    <source>
        <dbReference type="ARBA" id="ARBA00022741"/>
    </source>
</evidence>
<dbReference type="PROSITE" id="PS51219">
    <property type="entry name" value="DPCK"/>
    <property type="match status" value="1"/>
</dbReference>
<dbReference type="Gene3D" id="3.40.50.300">
    <property type="entry name" value="P-loop containing nucleotide triphosphate hydrolases"/>
    <property type="match status" value="1"/>
</dbReference>
<dbReference type="InterPro" id="IPR001977">
    <property type="entry name" value="Depp_CoAkinase"/>
</dbReference>
<protein>
    <submittedName>
        <fullName evidence="8">Dephospho-CoA kinase</fullName>
        <ecNumber evidence="8">2.7.1.24</ecNumber>
    </submittedName>
</protein>
<evidence type="ECO:0000256" key="7">
    <source>
        <dbReference type="ARBA" id="ARBA00022993"/>
    </source>
</evidence>
<keyword evidence="5 8" id="KW-0418">Kinase</keyword>
<accession>A0A644VL49</accession>
<dbReference type="AlphaFoldDB" id="A0A644VL49"/>
<keyword evidence="3 8" id="KW-0808">Transferase</keyword>
<dbReference type="Pfam" id="PF01121">
    <property type="entry name" value="CoaE"/>
    <property type="match status" value="1"/>
</dbReference>
<keyword evidence="2" id="KW-0963">Cytoplasm</keyword>
<evidence type="ECO:0000313" key="8">
    <source>
        <dbReference type="EMBL" id="MPL92078.1"/>
    </source>
</evidence>
<evidence type="ECO:0000256" key="3">
    <source>
        <dbReference type="ARBA" id="ARBA00022679"/>
    </source>
</evidence>
<dbReference type="EC" id="2.7.1.24" evidence="8"/>
<dbReference type="HAMAP" id="MF_00376">
    <property type="entry name" value="Dephospho_CoA_kinase"/>
    <property type="match status" value="1"/>
</dbReference>
<evidence type="ECO:0000256" key="1">
    <source>
        <dbReference type="ARBA" id="ARBA00009018"/>
    </source>
</evidence>
<comment type="similarity">
    <text evidence="1">Belongs to the CoaE family.</text>
</comment>
<dbReference type="PANTHER" id="PTHR10695">
    <property type="entry name" value="DEPHOSPHO-COA KINASE-RELATED"/>
    <property type="match status" value="1"/>
</dbReference>
<dbReference type="GO" id="GO:0005524">
    <property type="term" value="F:ATP binding"/>
    <property type="evidence" value="ECO:0007669"/>
    <property type="project" value="UniProtKB-KW"/>
</dbReference>
<organism evidence="8">
    <name type="scientific">bioreactor metagenome</name>
    <dbReference type="NCBI Taxonomy" id="1076179"/>
    <lineage>
        <taxon>unclassified sequences</taxon>
        <taxon>metagenomes</taxon>
        <taxon>ecological metagenomes</taxon>
    </lineage>
</organism>
<dbReference type="SUPFAM" id="SSF52540">
    <property type="entry name" value="P-loop containing nucleoside triphosphate hydrolases"/>
    <property type="match status" value="1"/>
</dbReference>
<dbReference type="PANTHER" id="PTHR10695:SF46">
    <property type="entry name" value="BIFUNCTIONAL COENZYME A SYNTHASE-RELATED"/>
    <property type="match status" value="1"/>
</dbReference>
<evidence type="ECO:0000256" key="5">
    <source>
        <dbReference type="ARBA" id="ARBA00022777"/>
    </source>
</evidence>
<dbReference type="FunFam" id="3.40.50.300:FF:000991">
    <property type="entry name" value="Dephospho-CoA kinase"/>
    <property type="match status" value="1"/>
</dbReference>
<keyword evidence="6" id="KW-0067">ATP-binding</keyword>
<evidence type="ECO:0000256" key="2">
    <source>
        <dbReference type="ARBA" id="ARBA00022490"/>
    </source>
</evidence>
<name>A0A644VL49_9ZZZZ</name>
<dbReference type="CDD" id="cd02022">
    <property type="entry name" value="DPCK"/>
    <property type="match status" value="1"/>
</dbReference>
<keyword evidence="7" id="KW-0173">Coenzyme A biosynthesis</keyword>
<sequence>MKIIGVTGGIASGKSTVTAYLRKQNIPVFDADASAHDAVRLGSPCLAKIHEIFGDEILMKTGELDRKALATLVFSNKEALKKLENIIHGYVWAKAQEFIAAQKKEKIIVLDVPLLIECGWYTSVDAVWLIKISEEEQIKRAIKRNNITEGEVRARIKAQMPFSEKQKYATTILDNSGSISSLEKQVSVALRTI</sequence>
<reference evidence="8" key="1">
    <citation type="submission" date="2019-08" db="EMBL/GenBank/DDBJ databases">
        <authorList>
            <person name="Kucharzyk K."/>
            <person name="Murdoch R.W."/>
            <person name="Higgins S."/>
            <person name="Loffler F."/>
        </authorList>
    </citation>
    <scope>NUCLEOTIDE SEQUENCE</scope>
</reference>
<gene>
    <name evidence="8" type="primary">coaE_14</name>
    <name evidence="8" type="ORF">SDC9_38175</name>
</gene>
<keyword evidence="4" id="KW-0547">Nucleotide-binding</keyword>